<keyword evidence="5" id="KW-1185">Reference proteome</keyword>
<feature type="signal peptide" evidence="2">
    <location>
        <begin position="1"/>
        <end position="23"/>
    </location>
</feature>
<evidence type="ECO:0000256" key="2">
    <source>
        <dbReference type="SAM" id="SignalP"/>
    </source>
</evidence>
<dbReference type="RefSeq" id="WP_262601155.1">
    <property type="nucleotide sequence ID" value="NZ_CP103300.1"/>
</dbReference>
<dbReference type="SUPFAM" id="SSF56925">
    <property type="entry name" value="OMPA-like"/>
    <property type="match status" value="1"/>
</dbReference>
<feature type="domain" description="Outer membrane protein beta-barrel" evidence="3">
    <location>
        <begin position="11"/>
        <end position="204"/>
    </location>
</feature>
<dbReference type="Pfam" id="PF13505">
    <property type="entry name" value="OMP_b-brl"/>
    <property type="match status" value="1"/>
</dbReference>
<gene>
    <name evidence="4" type="ORF">NX720_10925</name>
</gene>
<dbReference type="EMBL" id="CP103300">
    <property type="protein sequence ID" value="UYM18390.1"/>
    <property type="molecule type" value="Genomic_DNA"/>
</dbReference>
<protein>
    <submittedName>
        <fullName evidence="4">Porin family protein</fullName>
    </submittedName>
</protein>
<organism evidence="4 5">
    <name type="scientific">Endozoicomonas euniceicola</name>
    <dbReference type="NCBI Taxonomy" id="1234143"/>
    <lineage>
        <taxon>Bacteria</taxon>
        <taxon>Pseudomonadati</taxon>
        <taxon>Pseudomonadota</taxon>
        <taxon>Gammaproteobacteria</taxon>
        <taxon>Oceanospirillales</taxon>
        <taxon>Endozoicomonadaceae</taxon>
        <taxon>Endozoicomonas</taxon>
    </lineage>
</organism>
<proteinExistence type="predicted"/>
<evidence type="ECO:0000313" key="4">
    <source>
        <dbReference type="EMBL" id="UYM18390.1"/>
    </source>
</evidence>
<dbReference type="InterPro" id="IPR011250">
    <property type="entry name" value="OMP/PagP_B-barrel"/>
</dbReference>
<name>A0ABY6H0F0_9GAMM</name>
<dbReference type="Gene3D" id="2.40.160.20">
    <property type="match status" value="1"/>
</dbReference>
<sequence length="204" mass="21776">MKKIISTALVSAALMSGATAAQAGDWFAGLEAGKAESTVEAKGNIDEHKISGTDKKVKNSTFGIRVGKYLNDNVRVYGTYSQNKSFKFNEEGAKDLNGKIKEQTLTASVDYVFMEGSAFRPFVGASLGANKMKVDVLGNKTSAVFGAQTGVMYQVGPVDAELGLKYRAYGNEVKESVSEGSNNASLALKHKNGAEAYLSVAYRF</sequence>
<evidence type="ECO:0000259" key="3">
    <source>
        <dbReference type="Pfam" id="PF13505"/>
    </source>
</evidence>
<dbReference type="Proteomes" id="UP001163255">
    <property type="component" value="Chromosome"/>
</dbReference>
<reference evidence="4" key="1">
    <citation type="submission" date="2022-10" db="EMBL/GenBank/DDBJ databases">
        <title>Completed Genome Sequence of two octocoral isolated bacterium, Endozoicomonas euniceicola EF212T and Endozoicomonas gorgoniicola PS125T.</title>
        <authorList>
            <person name="Chiou Y.-J."/>
            <person name="Chen Y.-H."/>
        </authorList>
    </citation>
    <scope>NUCLEOTIDE SEQUENCE</scope>
    <source>
        <strain evidence="4">EF212</strain>
    </source>
</reference>
<evidence type="ECO:0000313" key="5">
    <source>
        <dbReference type="Proteomes" id="UP001163255"/>
    </source>
</evidence>
<keyword evidence="1 2" id="KW-0732">Signal</keyword>
<accession>A0ABY6H0F0</accession>
<feature type="chain" id="PRO_5045504560" evidence="2">
    <location>
        <begin position="24"/>
        <end position="204"/>
    </location>
</feature>
<evidence type="ECO:0000256" key="1">
    <source>
        <dbReference type="ARBA" id="ARBA00022729"/>
    </source>
</evidence>
<dbReference type="InterPro" id="IPR027385">
    <property type="entry name" value="Beta-barrel_OMP"/>
</dbReference>